<protein>
    <recommendedName>
        <fullName evidence="4">protein-serine/threonine phosphatase</fullName>
        <ecNumber evidence="4">3.1.3.16</ecNumber>
    </recommendedName>
</protein>
<evidence type="ECO:0000256" key="1">
    <source>
        <dbReference type="ARBA" id="ARBA00001936"/>
    </source>
</evidence>
<evidence type="ECO:0000259" key="12">
    <source>
        <dbReference type="PROSITE" id="PS51746"/>
    </source>
</evidence>
<dbReference type="PROSITE" id="PS51746">
    <property type="entry name" value="PPM_2"/>
    <property type="match status" value="1"/>
</dbReference>
<dbReference type="AlphaFoldDB" id="A0A8C8SR25"/>
<evidence type="ECO:0000256" key="11">
    <source>
        <dbReference type="RuleBase" id="RU003465"/>
    </source>
</evidence>
<proteinExistence type="inferred from homology"/>
<sequence>MGSLQNSPKEMAGGELRYGLAAMQGWREHMEDAHAAQPQLPGALAGWAFFAVYDGHAGSTVARFCAHHLLEEVVAGEAFAGPTESPEMVKEAVREGFLRIDSRMQALAQAEGWEHAGSTAVAVLVSPHHLYFINLGDSRALLCRAGRLTFYTEDHKPSRPRERERIENAGGTVTLQRINGSLAVSRALGDFDYKAVAWRGQTEQLVSPEPEVYEVARCPGEDEFLVLACDGVWDAFNTEGLCAFVRSRLLLTGDPQAVCEQVLDTGLYKGSRDNMTCMVVCFRGAPATSEAALQRERELDAYLESRVAGG</sequence>
<dbReference type="CDD" id="cd00143">
    <property type="entry name" value="PP2Cc"/>
    <property type="match status" value="1"/>
</dbReference>
<dbReference type="InterPro" id="IPR001932">
    <property type="entry name" value="PPM-type_phosphatase-like_dom"/>
</dbReference>
<dbReference type="InterPro" id="IPR036457">
    <property type="entry name" value="PPM-type-like_dom_sf"/>
</dbReference>
<comment type="cofactor">
    <cofactor evidence="1">
        <name>Mn(2+)</name>
        <dbReference type="ChEBI" id="CHEBI:29035"/>
    </cofactor>
</comment>
<evidence type="ECO:0000256" key="7">
    <source>
        <dbReference type="ARBA" id="ARBA00022842"/>
    </source>
</evidence>
<dbReference type="InterPro" id="IPR000222">
    <property type="entry name" value="PP2C_BS"/>
</dbReference>
<keyword evidence="8 11" id="KW-0904">Protein phosphatase</keyword>
<reference evidence="13" key="2">
    <citation type="submission" date="2025-09" db="UniProtKB">
        <authorList>
            <consortium name="Ensembl"/>
        </authorList>
    </citation>
    <scope>IDENTIFICATION</scope>
</reference>
<comment type="catalytic activity">
    <reaction evidence="10">
        <text>O-phospho-L-threonyl-[protein] + H2O = L-threonyl-[protein] + phosphate</text>
        <dbReference type="Rhea" id="RHEA:47004"/>
        <dbReference type="Rhea" id="RHEA-COMP:11060"/>
        <dbReference type="Rhea" id="RHEA-COMP:11605"/>
        <dbReference type="ChEBI" id="CHEBI:15377"/>
        <dbReference type="ChEBI" id="CHEBI:30013"/>
        <dbReference type="ChEBI" id="CHEBI:43474"/>
        <dbReference type="ChEBI" id="CHEBI:61977"/>
        <dbReference type="EC" id="3.1.3.16"/>
    </reaction>
</comment>
<accession>A0A8C8SR25</accession>
<keyword evidence="9" id="KW-0464">Manganese</keyword>
<dbReference type="FunFam" id="3.60.40.10:FF:000001">
    <property type="entry name" value="protein phosphatase 1B isoform X1"/>
    <property type="match status" value="1"/>
</dbReference>
<dbReference type="SUPFAM" id="SSF81606">
    <property type="entry name" value="PP2C-like"/>
    <property type="match status" value="1"/>
</dbReference>
<comment type="similarity">
    <text evidence="3 11">Belongs to the PP2C family.</text>
</comment>
<keyword evidence="6 11" id="KW-0378">Hydrolase</keyword>
<dbReference type="PANTHER" id="PTHR47992">
    <property type="entry name" value="PROTEIN PHOSPHATASE"/>
    <property type="match status" value="1"/>
</dbReference>
<dbReference type="InterPro" id="IPR015655">
    <property type="entry name" value="PP2C"/>
</dbReference>
<evidence type="ECO:0000256" key="10">
    <source>
        <dbReference type="ARBA" id="ARBA00048336"/>
    </source>
</evidence>
<evidence type="ECO:0000256" key="6">
    <source>
        <dbReference type="ARBA" id="ARBA00022801"/>
    </source>
</evidence>
<evidence type="ECO:0000256" key="8">
    <source>
        <dbReference type="ARBA" id="ARBA00022912"/>
    </source>
</evidence>
<evidence type="ECO:0000256" key="9">
    <source>
        <dbReference type="ARBA" id="ARBA00023211"/>
    </source>
</evidence>
<dbReference type="Gene3D" id="3.60.40.10">
    <property type="entry name" value="PPM-type phosphatase domain"/>
    <property type="match status" value="1"/>
</dbReference>
<evidence type="ECO:0000256" key="5">
    <source>
        <dbReference type="ARBA" id="ARBA00022723"/>
    </source>
</evidence>
<keyword evidence="7" id="KW-0460">Magnesium</keyword>
<organism evidence="13 14">
    <name type="scientific">Pelusios castaneus</name>
    <name type="common">West African mud turtle</name>
    <dbReference type="NCBI Taxonomy" id="367368"/>
    <lineage>
        <taxon>Eukaryota</taxon>
        <taxon>Metazoa</taxon>
        <taxon>Chordata</taxon>
        <taxon>Craniata</taxon>
        <taxon>Vertebrata</taxon>
        <taxon>Euteleostomi</taxon>
        <taxon>Archelosauria</taxon>
        <taxon>Testudinata</taxon>
        <taxon>Testudines</taxon>
        <taxon>Pleurodira</taxon>
        <taxon>Pelomedusidae</taxon>
        <taxon>Pelusios</taxon>
    </lineage>
</organism>
<dbReference type="GO" id="GO:0046872">
    <property type="term" value="F:metal ion binding"/>
    <property type="evidence" value="ECO:0007669"/>
    <property type="project" value="UniProtKB-KW"/>
</dbReference>
<dbReference type="SMART" id="SM00332">
    <property type="entry name" value="PP2Cc"/>
    <property type="match status" value="1"/>
</dbReference>
<name>A0A8C8SR25_9SAUR</name>
<feature type="domain" description="PPM-type phosphatase" evidence="12">
    <location>
        <begin position="17"/>
        <end position="282"/>
    </location>
</feature>
<keyword evidence="14" id="KW-1185">Reference proteome</keyword>
<comment type="cofactor">
    <cofactor evidence="2">
        <name>Mg(2+)</name>
        <dbReference type="ChEBI" id="CHEBI:18420"/>
    </cofactor>
</comment>
<evidence type="ECO:0000256" key="2">
    <source>
        <dbReference type="ARBA" id="ARBA00001946"/>
    </source>
</evidence>
<dbReference type="Ensembl" id="ENSPCET00000025177.1">
    <property type="protein sequence ID" value="ENSPCEP00000024363.1"/>
    <property type="gene ID" value="ENSPCEG00000018422.1"/>
</dbReference>
<keyword evidence="5" id="KW-0479">Metal-binding</keyword>
<dbReference type="EC" id="3.1.3.16" evidence="4"/>
<dbReference type="PROSITE" id="PS01032">
    <property type="entry name" value="PPM_1"/>
    <property type="match status" value="1"/>
</dbReference>
<evidence type="ECO:0000313" key="14">
    <source>
        <dbReference type="Proteomes" id="UP000694393"/>
    </source>
</evidence>
<evidence type="ECO:0000256" key="3">
    <source>
        <dbReference type="ARBA" id="ARBA00006702"/>
    </source>
</evidence>
<evidence type="ECO:0000313" key="13">
    <source>
        <dbReference type="Ensembl" id="ENSPCEP00000024363.1"/>
    </source>
</evidence>
<dbReference type="GO" id="GO:0004722">
    <property type="term" value="F:protein serine/threonine phosphatase activity"/>
    <property type="evidence" value="ECO:0007669"/>
    <property type="project" value="UniProtKB-EC"/>
</dbReference>
<dbReference type="Pfam" id="PF00481">
    <property type="entry name" value="PP2C"/>
    <property type="match status" value="1"/>
</dbReference>
<reference evidence="13" key="1">
    <citation type="submission" date="2025-08" db="UniProtKB">
        <authorList>
            <consortium name="Ensembl"/>
        </authorList>
    </citation>
    <scope>IDENTIFICATION</scope>
</reference>
<dbReference type="Proteomes" id="UP000694393">
    <property type="component" value="Unplaced"/>
</dbReference>
<evidence type="ECO:0000256" key="4">
    <source>
        <dbReference type="ARBA" id="ARBA00013081"/>
    </source>
</evidence>